<evidence type="ECO:0000313" key="2">
    <source>
        <dbReference type="Proteomes" id="UP000007797"/>
    </source>
</evidence>
<dbReference type="AlphaFoldDB" id="F4PXU3"/>
<dbReference type="EMBL" id="GL883014">
    <property type="protein sequence ID" value="EGG19603.1"/>
    <property type="molecule type" value="Genomic_DNA"/>
</dbReference>
<name>F4PXU3_CACFS</name>
<accession>F4PXU3</accession>
<evidence type="ECO:0000313" key="1">
    <source>
        <dbReference type="EMBL" id="EGG19603.1"/>
    </source>
</evidence>
<dbReference type="RefSeq" id="XP_004357897.1">
    <property type="nucleotide sequence ID" value="XM_004357840.1"/>
</dbReference>
<keyword evidence="2" id="KW-1185">Reference proteome</keyword>
<protein>
    <submittedName>
        <fullName evidence="1">Uncharacterized protein</fullName>
    </submittedName>
</protein>
<dbReference type="GeneID" id="14871742"/>
<organism evidence="1 2">
    <name type="scientific">Cavenderia fasciculata</name>
    <name type="common">Slime mold</name>
    <name type="synonym">Dictyostelium fasciculatum</name>
    <dbReference type="NCBI Taxonomy" id="261658"/>
    <lineage>
        <taxon>Eukaryota</taxon>
        <taxon>Amoebozoa</taxon>
        <taxon>Evosea</taxon>
        <taxon>Eumycetozoa</taxon>
        <taxon>Dictyostelia</taxon>
        <taxon>Acytosteliales</taxon>
        <taxon>Cavenderiaceae</taxon>
        <taxon>Cavenderia</taxon>
    </lineage>
</organism>
<reference evidence="2" key="1">
    <citation type="journal article" date="2011" name="Genome Res.">
        <title>Phylogeny-wide analysis of social amoeba genomes highlights ancient origins for complex intercellular communication.</title>
        <authorList>
            <person name="Heidel A.J."/>
            <person name="Lawal H.M."/>
            <person name="Felder M."/>
            <person name="Schilde C."/>
            <person name="Helps N.R."/>
            <person name="Tunggal B."/>
            <person name="Rivero F."/>
            <person name="John U."/>
            <person name="Schleicher M."/>
            <person name="Eichinger L."/>
            <person name="Platzer M."/>
            <person name="Noegel A.A."/>
            <person name="Schaap P."/>
            <person name="Gloeckner G."/>
        </authorList>
    </citation>
    <scope>NUCLEOTIDE SEQUENCE [LARGE SCALE GENOMIC DNA]</scope>
    <source>
        <strain evidence="2">SH3</strain>
    </source>
</reference>
<dbReference type="KEGG" id="dfa:DFA_00181"/>
<gene>
    <name evidence="1" type="ORF">DFA_00181</name>
</gene>
<proteinExistence type="predicted"/>
<dbReference type="Proteomes" id="UP000007797">
    <property type="component" value="Unassembled WGS sequence"/>
</dbReference>
<sequence>MNTNEKNDQHEVEQQRIELQQLFKQQQQQSSDLDERLFRRVWNNVLLRRLIGSKIGECIPLSAENRILLREHCAVLMGQYKKNPKPFRSKCNREFYECPVITASLFQSHYDHVKWTDMEYVIYLVSGNPRNAVDTWLFRRACEYFKRCHPYLVLTKTPLNTWRNIIRSNNVELYNYAKTVIPMPNDIEDIKKMVALATNPSYDNSYYHSNGAISRPSNTKLLKALLKDVRLILDPLQREIQWLEYCDYQRLIVHGPIGIAETIHKYAGDYYHPANSALMIPAIQSKQVESIRFLYKVCKIPIGPLAMLEVVHTCDLSFIKRLHDIEPEAGRLYTLFIHVMSINFSKGPVQANTTFQQEFYQLGKQLNYIDIKLQHQIDTNMSFHYQMKNQQHFKMFEQQNIDHDNSSAIPTLSSFSFDD</sequence>